<keyword evidence="2" id="KW-1185">Reference proteome</keyword>
<evidence type="ECO:0000313" key="1">
    <source>
        <dbReference type="EMBL" id="PZG07179.1"/>
    </source>
</evidence>
<proteinExistence type="predicted"/>
<sequence length="107" mass="11817">MSYDIHLSIDSGGPEPATVWGSWNYTSNCGAMWRRAGADLAEFEGKTAAECLPILVAAIRRMEDEPATYQAMNPPNGWGDYDSLLHALRQLADAFRAHPKATVEVHR</sequence>
<comment type="caution">
    <text evidence="1">The sequence shown here is derived from an EMBL/GenBank/DDBJ whole genome shotgun (WGS) entry which is preliminary data.</text>
</comment>
<dbReference type="EMBL" id="POTY01000333">
    <property type="protein sequence ID" value="PZG07179.1"/>
    <property type="molecule type" value="Genomic_DNA"/>
</dbReference>
<evidence type="ECO:0000313" key="2">
    <source>
        <dbReference type="Proteomes" id="UP000248924"/>
    </source>
</evidence>
<dbReference type="Proteomes" id="UP000248924">
    <property type="component" value="Unassembled WGS sequence"/>
</dbReference>
<dbReference type="AlphaFoldDB" id="A0A2W2DSS6"/>
<dbReference type="RefSeq" id="WP_111219408.1">
    <property type="nucleotide sequence ID" value="NZ_POTY01000333.1"/>
</dbReference>
<name>A0A2W2DSS6_9ACTN</name>
<accession>A0A2W2DSS6</accession>
<dbReference type="OrthoDB" id="4773416at2"/>
<reference evidence="1 2" key="1">
    <citation type="submission" date="2018-01" db="EMBL/GenBank/DDBJ databases">
        <title>Draft genome sequence of Jishengella sp. NA12.</title>
        <authorList>
            <person name="Sahin N."/>
            <person name="Ay H."/>
            <person name="Saygin H."/>
        </authorList>
    </citation>
    <scope>NUCLEOTIDE SEQUENCE [LARGE SCALE GENOMIC DNA]</scope>
    <source>
        <strain evidence="1 2">NA12</strain>
    </source>
</reference>
<organism evidence="1 2">
    <name type="scientific">Micromonospora craterilacus</name>
    <dbReference type="NCBI Taxonomy" id="1655439"/>
    <lineage>
        <taxon>Bacteria</taxon>
        <taxon>Bacillati</taxon>
        <taxon>Actinomycetota</taxon>
        <taxon>Actinomycetes</taxon>
        <taxon>Micromonosporales</taxon>
        <taxon>Micromonosporaceae</taxon>
        <taxon>Micromonospora</taxon>
    </lineage>
</organism>
<gene>
    <name evidence="1" type="ORF">C1I95_31390</name>
</gene>
<protein>
    <submittedName>
        <fullName evidence="1">Uncharacterized protein</fullName>
    </submittedName>
</protein>